<keyword evidence="2" id="KW-1185">Reference proteome</keyword>
<protein>
    <submittedName>
        <fullName evidence="1">Uncharacterized protein</fullName>
    </submittedName>
</protein>
<comment type="caution">
    <text evidence="1">The sequence shown here is derived from an EMBL/GenBank/DDBJ whole genome shotgun (WGS) entry which is preliminary data.</text>
</comment>
<evidence type="ECO:0000313" key="1">
    <source>
        <dbReference type="EMBL" id="KAJ8961468.1"/>
    </source>
</evidence>
<dbReference type="EMBL" id="JAPWTK010000005">
    <property type="protein sequence ID" value="KAJ8961468.1"/>
    <property type="molecule type" value="Genomic_DNA"/>
</dbReference>
<sequence length="273" mass="31898">MMGKTDTRSTSVEKPKLEATEQLINKVCEKFSERLENKFSKTFDLLNEKLADVIQTLKTLDQSMKTNKSDIQFVAKKCDDMDQYMKRNSLRFNGIAEDEEEKLLDVIVNLVNDKLKVTCSVRDINCVLRLGKPTPSKPRSVIVNFVTYIKRNEVYYSRKLLKGSGIFVFEDLTKFRYSLLTSAKAKYGKQDVIQLQFRYNLFRSDRVGRGGGVAIYIKNNIGNCEVLTFDFLPNDNLLEHLWIKFKCHDNSYWYFYETNCYTRQIFEGKSLNH</sequence>
<reference evidence="1" key="1">
    <citation type="journal article" date="2023" name="Insect Mol. Biol.">
        <title>Genome sequencing provides insights into the evolution of gene families encoding plant cell wall-degrading enzymes in longhorned beetles.</title>
        <authorList>
            <person name="Shin N.R."/>
            <person name="Okamura Y."/>
            <person name="Kirsch R."/>
            <person name="Pauchet Y."/>
        </authorList>
    </citation>
    <scope>NUCLEOTIDE SEQUENCE</scope>
    <source>
        <strain evidence="1">AMC_N1</strain>
    </source>
</reference>
<evidence type="ECO:0000313" key="2">
    <source>
        <dbReference type="Proteomes" id="UP001162162"/>
    </source>
</evidence>
<dbReference type="Proteomes" id="UP001162162">
    <property type="component" value="Unassembled WGS sequence"/>
</dbReference>
<organism evidence="1 2">
    <name type="scientific">Aromia moschata</name>
    <dbReference type="NCBI Taxonomy" id="1265417"/>
    <lineage>
        <taxon>Eukaryota</taxon>
        <taxon>Metazoa</taxon>
        <taxon>Ecdysozoa</taxon>
        <taxon>Arthropoda</taxon>
        <taxon>Hexapoda</taxon>
        <taxon>Insecta</taxon>
        <taxon>Pterygota</taxon>
        <taxon>Neoptera</taxon>
        <taxon>Endopterygota</taxon>
        <taxon>Coleoptera</taxon>
        <taxon>Polyphaga</taxon>
        <taxon>Cucujiformia</taxon>
        <taxon>Chrysomeloidea</taxon>
        <taxon>Cerambycidae</taxon>
        <taxon>Cerambycinae</taxon>
        <taxon>Callichromatini</taxon>
        <taxon>Aromia</taxon>
    </lineage>
</organism>
<accession>A0AAV8ZB48</accession>
<gene>
    <name evidence="1" type="ORF">NQ318_014716</name>
</gene>
<dbReference type="AlphaFoldDB" id="A0AAV8ZB48"/>
<name>A0AAV8ZB48_9CUCU</name>
<proteinExistence type="predicted"/>
<dbReference type="Gene3D" id="3.30.70.1820">
    <property type="entry name" value="L1 transposable element, RRM domain"/>
    <property type="match status" value="1"/>
</dbReference>